<feature type="region of interest" description="Disordered" evidence="1">
    <location>
        <begin position="21"/>
        <end position="68"/>
    </location>
</feature>
<accession>A0A1D1UXA5</accession>
<evidence type="ECO:0000256" key="1">
    <source>
        <dbReference type="SAM" id="MobiDB-lite"/>
    </source>
</evidence>
<reference evidence="2 3" key="1">
    <citation type="journal article" date="2016" name="Nat. Commun.">
        <title>Extremotolerant tardigrade genome and improved radiotolerance of human cultured cells by tardigrade-unique protein.</title>
        <authorList>
            <person name="Hashimoto T."/>
            <person name="Horikawa D.D."/>
            <person name="Saito Y."/>
            <person name="Kuwahara H."/>
            <person name="Kozuka-Hata H."/>
            <person name="Shin-I T."/>
            <person name="Minakuchi Y."/>
            <person name="Ohishi K."/>
            <person name="Motoyama A."/>
            <person name="Aizu T."/>
            <person name="Enomoto A."/>
            <person name="Kondo K."/>
            <person name="Tanaka S."/>
            <person name="Hara Y."/>
            <person name="Koshikawa S."/>
            <person name="Sagara H."/>
            <person name="Miura T."/>
            <person name="Yokobori S."/>
            <person name="Miyagawa K."/>
            <person name="Suzuki Y."/>
            <person name="Kubo T."/>
            <person name="Oyama M."/>
            <person name="Kohara Y."/>
            <person name="Fujiyama A."/>
            <person name="Arakawa K."/>
            <person name="Katayama T."/>
            <person name="Toyoda A."/>
            <person name="Kunieda T."/>
        </authorList>
    </citation>
    <scope>NUCLEOTIDE SEQUENCE [LARGE SCALE GENOMIC DNA]</scope>
    <source>
        <strain evidence="2 3">YOKOZUNA-1</strain>
    </source>
</reference>
<dbReference type="EMBL" id="BDGG01000002">
    <property type="protein sequence ID" value="GAU94264.1"/>
    <property type="molecule type" value="Genomic_DNA"/>
</dbReference>
<dbReference type="Proteomes" id="UP000186922">
    <property type="component" value="Unassembled WGS sequence"/>
</dbReference>
<dbReference type="AlphaFoldDB" id="A0A1D1UXA5"/>
<evidence type="ECO:0000313" key="2">
    <source>
        <dbReference type="EMBL" id="GAU94264.1"/>
    </source>
</evidence>
<gene>
    <name evidence="2" type="primary">RvY_06072</name>
    <name evidence="2" type="synonym">RvY_06072.2</name>
    <name evidence="2" type="ORF">RvY_06072-2</name>
</gene>
<feature type="compositionally biased region" description="Low complexity" evidence="1">
    <location>
        <begin position="41"/>
        <end position="56"/>
    </location>
</feature>
<comment type="caution">
    <text evidence="2">The sequence shown here is derived from an EMBL/GenBank/DDBJ whole genome shotgun (WGS) entry which is preliminary data.</text>
</comment>
<organism evidence="2 3">
    <name type="scientific">Ramazzottius varieornatus</name>
    <name type="common">Water bear</name>
    <name type="synonym">Tardigrade</name>
    <dbReference type="NCBI Taxonomy" id="947166"/>
    <lineage>
        <taxon>Eukaryota</taxon>
        <taxon>Metazoa</taxon>
        <taxon>Ecdysozoa</taxon>
        <taxon>Tardigrada</taxon>
        <taxon>Eutardigrada</taxon>
        <taxon>Parachela</taxon>
        <taxon>Hypsibioidea</taxon>
        <taxon>Ramazzottiidae</taxon>
        <taxon>Ramazzottius</taxon>
    </lineage>
</organism>
<evidence type="ECO:0000313" key="3">
    <source>
        <dbReference type="Proteomes" id="UP000186922"/>
    </source>
</evidence>
<protein>
    <submittedName>
        <fullName evidence="2">Uncharacterized protein</fullName>
    </submittedName>
</protein>
<keyword evidence="3" id="KW-1185">Reference proteome</keyword>
<sequence length="222" mass="24059">MENALPVVPQDWRALWKIKTTNSSRSTQLTSSGSPLPPSSGKPATPEEAEATVEPVKMSKAARKRANRNARMAAIANTATCTAPSAVIANCPSLSPLQDMKIPSDKPEPPADPGDSASGSPRQNNKRPLSRYNTAEERANKRIFLGNLPLEIPMNEVKAIVPEVVDLKLIPKPAQVTPFSSLQVQLQLQRLTRWSIRRAQSMEKPSSSISVAQRANSTQSSC</sequence>
<proteinExistence type="predicted"/>
<feature type="compositionally biased region" description="Polar residues" evidence="1">
    <location>
        <begin position="203"/>
        <end position="222"/>
    </location>
</feature>
<feature type="compositionally biased region" description="Low complexity" evidence="1">
    <location>
        <begin position="21"/>
        <end position="34"/>
    </location>
</feature>
<feature type="region of interest" description="Disordered" evidence="1">
    <location>
        <begin position="97"/>
        <end position="134"/>
    </location>
</feature>
<feature type="region of interest" description="Disordered" evidence="1">
    <location>
        <begin position="199"/>
        <end position="222"/>
    </location>
</feature>
<name>A0A1D1UXA5_RAMVA</name>